<dbReference type="RefSeq" id="WP_104469675.1">
    <property type="nucleotide sequence ID" value="NZ_FYDG01000001.1"/>
</dbReference>
<accession>A0A212Q2K8</accession>
<protein>
    <submittedName>
        <fullName evidence="1">Uncharacterized protein</fullName>
    </submittedName>
</protein>
<dbReference type="AlphaFoldDB" id="A0A212Q2K8"/>
<proteinExistence type="predicted"/>
<organism evidence="1 2">
    <name type="scientific">Rhodoblastus acidophilus</name>
    <name type="common">Rhodopseudomonas acidophila</name>
    <dbReference type="NCBI Taxonomy" id="1074"/>
    <lineage>
        <taxon>Bacteria</taxon>
        <taxon>Pseudomonadati</taxon>
        <taxon>Pseudomonadota</taxon>
        <taxon>Alphaproteobacteria</taxon>
        <taxon>Hyphomicrobiales</taxon>
        <taxon>Rhodoblastaceae</taxon>
        <taxon>Rhodoblastus</taxon>
    </lineage>
</organism>
<keyword evidence="2" id="KW-1185">Reference proteome</keyword>
<name>A0A212Q2K8_RHOAC</name>
<dbReference type="EMBL" id="FYDG01000001">
    <property type="protein sequence ID" value="SNB53585.1"/>
    <property type="molecule type" value="Genomic_DNA"/>
</dbReference>
<gene>
    <name evidence="1" type="ORF">SAMN06265338_101352</name>
</gene>
<dbReference type="OrthoDB" id="8913592at2"/>
<dbReference type="Proteomes" id="UP000198418">
    <property type="component" value="Unassembled WGS sequence"/>
</dbReference>
<evidence type="ECO:0000313" key="2">
    <source>
        <dbReference type="Proteomes" id="UP000198418"/>
    </source>
</evidence>
<sequence>MRIYRKNPMMSLWLSGANSVMGKATSAARGLMTAAARQQQRAMTREAEKMAAALWPRPRKEAAPKKRRK</sequence>
<reference evidence="2" key="1">
    <citation type="submission" date="2017-06" db="EMBL/GenBank/DDBJ databases">
        <authorList>
            <person name="Varghese N."/>
            <person name="Submissions S."/>
        </authorList>
    </citation>
    <scope>NUCLEOTIDE SEQUENCE [LARGE SCALE GENOMIC DNA]</scope>
    <source>
        <strain evidence="2">DSM 137</strain>
    </source>
</reference>
<evidence type="ECO:0000313" key="1">
    <source>
        <dbReference type="EMBL" id="SNB53585.1"/>
    </source>
</evidence>